<organism evidence="2 3">
    <name type="scientific">Hypsibius exemplaris</name>
    <name type="common">Freshwater tardigrade</name>
    <dbReference type="NCBI Taxonomy" id="2072580"/>
    <lineage>
        <taxon>Eukaryota</taxon>
        <taxon>Metazoa</taxon>
        <taxon>Ecdysozoa</taxon>
        <taxon>Tardigrada</taxon>
        <taxon>Eutardigrada</taxon>
        <taxon>Parachela</taxon>
        <taxon>Hypsibioidea</taxon>
        <taxon>Hypsibiidae</taxon>
        <taxon>Hypsibius</taxon>
    </lineage>
</organism>
<comment type="caution">
    <text evidence="2">The sequence shown here is derived from an EMBL/GenBank/DDBJ whole genome shotgun (WGS) entry which is preliminary data.</text>
</comment>
<keyword evidence="3" id="KW-1185">Reference proteome</keyword>
<reference evidence="3" key="1">
    <citation type="submission" date="2017-01" db="EMBL/GenBank/DDBJ databases">
        <title>Comparative genomics of anhydrobiosis in the tardigrade Hypsibius dujardini.</title>
        <authorList>
            <person name="Yoshida Y."/>
            <person name="Koutsovoulos G."/>
            <person name="Laetsch D."/>
            <person name="Stevens L."/>
            <person name="Kumar S."/>
            <person name="Horikawa D."/>
            <person name="Ishino K."/>
            <person name="Komine S."/>
            <person name="Tomita M."/>
            <person name="Blaxter M."/>
            <person name="Arakawa K."/>
        </authorList>
    </citation>
    <scope>NUCLEOTIDE SEQUENCE [LARGE SCALE GENOMIC DNA]</scope>
    <source>
        <strain evidence="3">Z151</strain>
    </source>
</reference>
<evidence type="ECO:0000313" key="2">
    <source>
        <dbReference type="EMBL" id="OQV14657.1"/>
    </source>
</evidence>
<gene>
    <name evidence="2" type="ORF">BV898_11163</name>
</gene>
<proteinExistence type="predicted"/>
<dbReference type="OrthoDB" id="10599801at2759"/>
<evidence type="ECO:0000313" key="3">
    <source>
        <dbReference type="Proteomes" id="UP000192578"/>
    </source>
</evidence>
<dbReference type="AlphaFoldDB" id="A0A1W0WHJ5"/>
<accession>A0A1W0WHJ5</accession>
<protein>
    <submittedName>
        <fullName evidence="2">Uncharacterized protein</fullName>
    </submittedName>
</protein>
<sequence>MEDSALLRNRNYVDVSQSEVVTVGPSSVGEPENNLASHSWPNIVEKAKAIVVRKTSHPFLLNSRRGGRTQAPLTYEGVVNALASKAYNTVALVIRFGWECGFMLVQEVTALMTLVCSFVQAAPKEEKGKLRIAGALCGRQDDQELMELMENQTQILLDINKFLREELAMVKEERDAAEKMISRMEKTCRDAIGKQCEHIGTHSIFDLLYGAGASQAAFGAGGIDLGSDACKVSRGDIDDEDSAAPRPFYGPINKPVSWVKFSS</sequence>
<keyword evidence="1" id="KW-0175">Coiled coil</keyword>
<feature type="coiled-coil region" evidence="1">
    <location>
        <begin position="160"/>
        <end position="187"/>
    </location>
</feature>
<evidence type="ECO:0000256" key="1">
    <source>
        <dbReference type="SAM" id="Coils"/>
    </source>
</evidence>
<name>A0A1W0WHJ5_HYPEX</name>
<dbReference type="Proteomes" id="UP000192578">
    <property type="component" value="Unassembled WGS sequence"/>
</dbReference>
<dbReference type="EMBL" id="MTYJ01000101">
    <property type="protein sequence ID" value="OQV14657.1"/>
    <property type="molecule type" value="Genomic_DNA"/>
</dbReference>